<organism evidence="8 9">
    <name type="scientific">Arcobacter lacus</name>
    <dbReference type="NCBI Taxonomy" id="1912876"/>
    <lineage>
        <taxon>Bacteria</taxon>
        <taxon>Pseudomonadati</taxon>
        <taxon>Campylobacterota</taxon>
        <taxon>Epsilonproteobacteria</taxon>
        <taxon>Campylobacterales</taxon>
        <taxon>Arcobacteraceae</taxon>
        <taxon>Arcobacter</taxon>
    </lineage>
</organism>
<reference evidence="8 9" key="1">
    <citation type="submission" date="2017-02" db="EMBL/GenBank/DDBJ databases">
        <title>Arcobacter lacus sp. nov., a new species isolated from reclaimed water.</title>
        <authorList>
            <person name="Figueras M.J."/>
            <person name="Perez-Cataluna A."/>
            <person name="Salas-Masso N."/>
        </authorList>
    </citation>
    <scope>NUCLEOTIDE SEQUENCE [LARGE SCALE GENOMIC DNA]</scope>
    <source>
        <strain evidence="8 9">RW43-9</strain>
    </source>
</reference>
<evidence type="ECO:0000256" key="6">
    <source>
        <dbReference type="SAM" id="Phobius"/>
    </source>
</evidence>
<keyword evidence="2" id="KW-1003">Cell membrane</keyword>
<dbReference type="NCBIfam" id="TIGR03954">
    <property type="entry name" value="integ_memb_HG"/>
    <property type="match status" value="1"/>
</dbReference>
<sequence length="102" mass="12307">MKTSYQFYLFRIISYIEGLSYLFLVFLAMPLKYLENNIFLMKILGMGHGILFILFCFSIFLFKKKYEISKEVFKDYFIYSLSPFGYLLIENNIKEKFNLNLL</sequence>
<dbReference type="EMBL" id="MUXF01000019">
    <property type="protein sequence ID" value="PUE64810.1"/>
    <property type="molecule type" value="Genomic_DNA"/>
</dbReference>
<dbReference type="PANTHER" id="PTHR40077">
    <property type="entry name" value="MEMBRANE PROTEIN-RELATED"/>
    <property type="match status" value="1"/>
</dbReference>
<feature type="domain" description="DUF3817" evidence="7">
    <location>
        <begin position="9"/>
        <end position="94"/>
    </location>
</feature>
<proteinExistence type="predicted"/>
<feature type="transmembrane region" description="Helical" evidence="6">
    <location>
        <begin position="12"/>
        <end position="31"/>
    </location>
</feature>
<protein>
    <recommendedName>
        <fullName evidence="7">DUF3817 domain-containing protein</fullName>
    </recommendedName>
</protein>
<keyword evidence="5 6" id="KW-0472">Membrane</keyword>
<dbReference type="PANTHER" id="PTHR40077:SF1">
    <property type="entry name" value="MEMBRANE PROTEIN"/>
    <property type="match status" value="1"/>
</dbReference>
<keyword evidence="9" id="KW-1185">Reference proteome</keyword>
<gene>
    <name evidence="8" type="ORF">B0175_10385</name>
</gene>
<comment type="subcellular location">
    <subcellularLocation>
        <location evidence="1">Cell membrane</location>
        <topology evidence="1">Multi-pass membrane protein</topology>
    </subcellularLocation>
</comment>
<evidence type="ECO:0000259" key="7">
    <source>
        <dbReference type="Pfam" id="PF12823"/>
    </source>
</evidence>
<evidence type="ECO:0000313" key="8">
    <source>
        <dbReference type="EMBL" id="PUE64810.1"/>
    </source>
</evidence>
<evidence type="ECO:0000313" key="9">
    <source>
        <dbReference type="Proteomes" id="UP000251311"/>
    </source>
</evidence>
<keyword evidence="3 6" id="KW-0812">Transmembrane</keyword>
<comment type="caution">
    <text evidence="8">The sequence shown here is derived from an EMBL/GenBank/DDBJ whole genome shotgun (WGS) entry which is preliminary data.</text>
</comment>
<evidence type="ECO:0000256" key="2">
    <source>
        <dbReference type="ARBA" id="ARBA00022475"/>
    </source>
</evidence>
<dbReference type="RefSeq" id="WP_108528482.1">
    <property type="nucleotide sequence ID" value="NZ_JAODII010000002.1"/>
</dbReference>
<keyword evidence="4 6" id="KW-1133">Transmembrane helix</keyword>
<accession>A0ABX5JL22</accession>
<evidence type="ECO:0000256" key="5">
    <source>
        <dbReference type="ARBA" id="ARBA00023136"/>
    </source>
</evidence>
<dbReference type="Proteomes" id="UP000251311">
    <property type="component" value="Unassembled WGS sequence"/>
</dbReference>
<feature type="transmembrane region" description="Helical" evidence="6">
    <location>
        <begin position="43"/>
        <end position="62"/>
    </location>
</feature>
<evidence type="ECO:0000256" key="1">
    <source>
        <dbReference type="ARBA" id="ARBA00004651"/>
    </source>
</evidence>
<evidence type="ECO:0000256" key="4">
    <source>
        <dbReference type="ARBA" id="ARBA00022989"/>
    </source>
</evidence>
<name>A0ABX5JL22_9BACT</name>
<evidence type="ECO:0000256" key="3">
    <source>
        <dbReference type="ARBA" id="ARBA00022692"/>
    </source>
</evidence>
<dbReference type="Pfam" id="PF12823">
    <property type="entry name" value="DUF3817"/>
    <property type="match status" value="1"/>
</dbReference>
<dbReference type="InterPro" id="IPR023845">
    <property type="entry name" value="DUF3817_TM"/>
</dbReference>